<reference evidence="1 2" key="1">
    <citation type="submission" date="2024-10" db="EMBL/GenBank/DDBJ databases">
        <title>The Natural Products Discovery Center: Release of the First 8490 Sequenced Strains for Exploring Actinobacteria Biosynthetic Diversity.</title>
        <authorList>
            <person name="Kalkreuter E."/>
            <person name="Kautsar S.A."/>
            <person name="Yang D."/>
            <person name="Bader C.D."/>
            <person name="Teijaro C.N."/>
            <person name="Fluegel L."/>
            <person name="Davis C.M."/>
            <person name="Simpson J.R."/>
            <person name="Lauterbach L."/>
            <person name="Steele A.D."/>
            <person name="Gui C."/>
            <person name="Meng S."/>
            <person name="Li G."/>
            <person name="Viehrig K."/>
            <person name="Ye F."/>
            <person name="Su P."/>
            <person name="Kiefer A.F."/>
            <person name="Nichols A."/>
            <person name="Cepeda A.J."/>
            <person name="Yan W."/>
            <person name="Fan B."/>
            <person name="Jiang Y."/>
            <person name="Adhikari A."/>
            <person name="Zheng C.-J."/>
            <person name="Schuster L."/>
            <person name="Cowan T.M."/>
            <person name="Smanski M.J."/>
            <person name="Chevrette M.G."/>
            <person name="De Carvalho L.P.S."/>
            <person name="Shen B."/>
        </authorList>
    </citation>
    <scope>NUCLEOTIDE SEQUENCE [LARGE SCALE GENOMIC DNA]</scope>
    <source>
        <strain evidence="1 2">NPDC002173</strain>
    </source>
</reference>
<evidence type="ECO:0000313" key="2">
    <source>
        <dbReference type="Proteomes" id="UP001602013"/>
    </source>
</evidence>
<dbReference type="Proteomes" id="UP001602013">
    <property type="component" value="Unassembled WGS sequence"/>
</dbReference>
<name>A0ABW6SZ40_9ACTN</name>
<evidence type="ECO:0000313" key="1">
    <source>
        <dbReference type="EMBL" id="MFF3670077.1"/>
    </source>
</evidence>
<proteinExistence type="predicted"/>
<dbReference type="RefSeq" id="WP_387416339.1">
    <property type="nucleotide sequence ID" value="NZ_JBIASD010000027.1"/>
</dbReference>
<comment type="caution">
    <text evidence="1">The sequence shown here is derived from an EMBL/GenBank/DDBJ whole genome shotgun (WGS) entry which is preliminary data.</text>
</comment>
<gene>
    <name evidence="1" type="ORF">ACFYXI_31275</name>
</gene>
<keyword evidence="2" id="KW-1185">Reference proteome</keyword>
<organism evidence="1 2">
    <name type="scientific">Microtetraspora malaysiensis</name>
    <dbReference type="NCBI Taxonomy" id="161358"/>
    <lineage>
        <taxon>Bacteria</taxon>
        <taxon>Bacillati</taxon>
        <taxon>Actinomycetota</taxon>
        <taxon>Actinomycetes</taxon>
        <taxon>Streptosporangiales</taxon>
        <taxon>Streptosporangiaceae</taxon>
        <taxon>Microtetraspora</taxon>
    </lineage>
</organism>
<protein>
    <recommendedName>
        <fullName evidence="3">ArsR family transcriptional regulator</fullName>
    </recommendedName>
</protein>
<sequence length="41" mass="3979">MSGALGRRAGPYALTPGGRAALAAVFSAPARAAPRDVSLPG</sequence>
<dbReference type="EMBL" id="JBIASD010000027">
    <property type="protein sequence ID" value="MFF3670077.1"/>
    <property type="molecule type" value="Genomic_DNA"/>
</dbReference>
<accession>A0ABW6SZ40</accession>
<evidence type="ECO:0008006" key="3">
    <source>
        <dbReference type="Google" id="ProtNLM"/>
    </source>
</evidence>